<evidence type="ECO:0000259" key="2">
    <source>
        <dbReference type="Pfam" id="PF22939"/>
    </source>
</evidence>
<evidence type="ECO:0008006" key="6">
    <source>
        <dbReference type="Google" id="ProtNLM"/>
    </source>
</evidence>
<organism evidence="4 5">
    <name type="scientific">Cytospora mali</name>
    <name type="common">Apple Valsa canker fungus</name>
    <name type="synonym">Valsa mali</name>
    <dbReference type="NCBI Taxonomy" id="578113"/>
    <lineage>
        <taxon>Eukaryota</taxon>
        <taxon>Fungi</taxon>
        <taxon>Dikarya</taxon>
        <taxon>Ascomycota</taxon>
        <taxon>Pezizomycotina</taxon>
        <taxon>Sordariomycetes</taxon>
        <taxon>Sordariomycetidae</taxon>
        <taxon>Diaporthales</taxon>
        <taxon>Cytosporaceae</taxon>
        <taxon>Cytospora</taxon>
    </lineage>
</organism>
<dbReference type="InterPro" id="IPR054471">
    <property type="entry name" value="GPIID_WHD"/>
</dbReference>
<name>A0A194VTX4_CYTMA</name>
<dbReference type="EMBL" id="CM003100">
    <property type="protein sequence ID" value="KUI67447.1"/>
    <property type="molecule type" value="Genomic_DNA"/>
</dbReference>
<dbReference type="PANTHER" id="PTHR10039">
    <property type="entry name" value="AMELOGENIN"/>
    <property type="match status" value="1"/>
</dbReference>
<keyword evidence="1" id="KW-0677">Repeat</keyword>
<feature type="domain" description="GPI inositol-deacylase winged helix" evidence="2">
    <location>
        <begin position="276"/>
        <end position="330"/>
    </location>
</feature>
<dbReference type="AlphaFoldDB" id="A0A194VTX4"/>
<evidence type="ECO:0000313" key="5">
    <source>
        <dbReference type="Proteomes" id="UP000078559"/>
    </source>
</evidence>
<keyword evidence="5" id="KW-1185">Reference proteome</keyword>
<accession>A0A194VTX4</accession>
<dbReference type="Pfam" id="PF22939">
    <property type="entry name" value="WHD_GPIID"/>
    <property type="match status" value="1"/>
</dbReference>
<protein>
    <recommendedName>
        <fullName evidence="6">Vegetative incompatibility protein HET-E-1</fullName>
    </recommendedName>
</protein>
<dbReference type="InterPro" id="IPR056884">
    <property type="entry name" value="NPHP3-like_N"/>
</dbReference>
<dbReference type="PANTHER" id="PTHR10039:SF16">
    <property type="entry name" value="GPI INOSITOL-DEACYLASE"/>
    <property type="match status" value="1"/>
</dbReference>
<gene>
    <name evidence="4" type="ORF">VM1G_02905</name>
</gene>
<dbReference type="OrthoDB" id="194358at2759"/>
<proteinExistence type="predicted"/>
<sequence>MTLIIDSEAKAVAVRLFRAETSQRPSRAAAKTQRLSCREAARKAGCSRTSVSKHLRDLRAGVESRPRGRPPALTNSEDNALVAYILTIEKTSYGADRNLIVNACNRLRAARTPPAAIPYYAEVQFQQPQYWVIDGLDECANPASLFPLLAKIEKKARLRVFVTSQPSLVFERSFAREDTASIAETIPLDATLSDIRIYLNEHSSYFLCESEDERQELDHTILDMSNGNFLWTDLVVKRIENAVSKEQVHTILNSVPKEMDQLYREITSSIMTSPETASIAKAILRWTLCSLRPLSVDELREALRLDIGESLSQLDKTAGAICGNLVYVDGDSRDDFEYGMKREREHTRITQICLSYLSGDDDMKPRTFRRANSHAHKKEAKRSIFSNYAVVYFSDQIAHSSSSSGEQLATLNRFLMSNHTTWIEAIASTKDLIPLTRTANNLKAYMDRRVKYESPLAPKSKMS</sequence>
<evidence type="ECO:0000256" key="1">
    <source>
        <dbReference type="ARBA" id="ARBA00022737"/>
    </source>
</evidence>
<evidence type="ECO:0000259" key="3">
    <source>
        <dbReference type="Pfam" id="PF24883"/>
    </source>
</evidence>
<feature type="domain" description="Nephrocystin 3-like N-terminal" evidence="3">
    <location>
        <begin position="123"/>
        <end position="164"/>
    </location>
</feature>
<dbReference type="Proteomes" id="UP000078559">
    <property type="component" value="Chromosome 3"/>
</dbReference>
<evidence type="ECO:0000313" key="4">
    <source>
        <dbReference type="EMBL" id="KUI67447.1"/>
    </source>
</evidence>
<reference evidence="4" key="1">
    <citation type="submission" date="2014-12" db="EMBL/GenBank/DDBJ databases">
        <title>Genome Sequence of Valsa Canker Pathogens Uncovers a Specific Adaption of Colonization on Woody Bark.</title>
        <authorList>
            <person name="Yin Z."/>
            <person name="Liu H."/>
            <person name="Gao X."/>
            <person name="Li Z."/>
            <person name="Song N."/>
            <person name="Ke X."/>
            <person name="Dai Q."/>
            <person name="Wu Y."/>
            <person name="Sun Y."/>
            <person name="Xu J.-R."/>
            <person name="Kang Z.K."/>
            <person name="Wang L."/>
            <person name="Huang L."/>
        </authorList>
    </citation>
    <scope>NUCLEOTIDE SEQUENCE [LARGE SCALE GENOMIC DNA]</scope>
    <source>
        <strain evidence="4">03-8</strain>
    </source>
</reference>
<dbReference type="Pfam" id="PF24883">
    <property type="entry name" value="NPHP3_N"/>
    <property type="match status" value="1"/>
</dbReference>